<dbReference type="InterPro" id="IPR008620">
    <property type="entry name" value="FixH"/>
</dbReference>
<dbReference type="RefSeq" id="WP_120354028.1">
    <property type="nucleotide sequence ID" value="NZ_RAQO01000004.1"/>
</dbReference>
<evidence type="ECO:0000256" key="1">
    <source>
        <dbReference type="SAM" id="Phobius"/>
    </source>
</evidence>
<dbReference type="Pfam" id="PF05751">
    <property type="entry name" value="FixH"/>
    <property type="match status" value="1"/>
</dbReference>
<comment type="caution">
    <text evidence="2">The sequence shown here is derived from an EMBL/GenBank/DDBJ whole genome shotgun (WGS) entry which is preliminary data.</text>
</comment>
<reference evidence="2 3" key="1">
    <citation type="submission" date="2018-09" db="EMBL/GenBank/DDBJ databases">
        <authorList>
            <person name="Wang Z."/>
        </authorList>
    </citation>
    <scope>NUCLEOTIDE SEQUENCE [LARGE SCALE GENOMIC DNA]</scope>
    <source>
        <strain evidence="2 3">ALS 81</strain>
    </source>
</reference>
<feature type="transmembrane region" description="Helical" evidence="1">
    <location>
        <begin position="14"/>
        <end position="37"/>
    </location>
</feature>
<gene>
    <name evidence="2" type="ORF">DBZ36_06120</name>
</gene>
<evidence type="ECO:0000313" key="2">
    <source>
        <dbReference type="EMBL" id="RKF20024.1"/>
    </source>
</evidence>
<sequence>MDTQQLILPWYKQFWPWFLIALPAAAVIASISTFFIANNNKSDLVVDSYYKVGKSINQDLSKLKAAETLGISADLESKDGALILSMQVPSSYQNQALEVKLAHKTQAKKDLDFLVTADANGRYRFGENFDQAGRWFIRIEPIDGSWRLQEELVLPLTATEAIDGQ</sequence>
<accession>A0A420EH86</accession>
<name>A0A420EH86_9ALTE</name>
<proteinExistence type="predicted"/>
<dbReference type="EMBL" id="RAQO01000004">
    <property type="protein sequence ID" value="RKF20024.1"/>
    <property type="molecule type" value="Genomic_DNA"/>
</dbReference>
<organism evidence="2 3">
    <name type="scientific">Alginatibacterium sediminis</name>
    <dbReference type="NCBI Taxonomy" id="2164068"/>
    <lineage>
        <taxon>Bacteria</taxon>
        <taxon>Pseudomonadati</taxon>
        <taxon>Pseudomonadota</taxon>
        <taxon>Gammaproteobacteria</taxon>
        <taxon>Alteromonadales</taxon>
        <taxon>Alteromonadaceae</taxon>
        <taxon>Alginatibacterium</taxon>
    </lineage>
</organism>
<dbReference type="Proteomes" id="UP000286482">
    <property type="component" value="Unassembled WGS sequence"/>
</dbReference>
<dbReference type="AlphaFoldDB" id="A0A420EH86"/>
<protein>
    <submittedName>
        <fullName evidence="2">Cytochrome C oxidase Cbb3</fullName>
    </submittedName>
</protein>
<keyword evidence="1" id="KW-1133">Transmembrane helix</keyword>
<keyword evidence="1" id="KW-0812">Transmembrane</keyword>
<keyword evidence="3" id="KW-1185">Reference proteome</keyword>
<keyword evidence="1" id="KW-0472">Membrane</keyword>
<evidence type="ECO:0000313" key="3">
    <source>
        <dbReference type="Proteomes" id="UP000286482"/>
    </source>
</evidence>
<dbReference type="OrthoDB" id="5295180at2"/>